<name>A0A212JTD3_9PROT</name>
<reference evidence="1" key="1">
    <citation type="submission" date="2016-04" db="EMBL/GenBank/DDBJ databases">
        <authorList>
            <person name="Evans L.H."/>
            <person name="Alamgir A."/>
            <person name="Owens N."/>
            <person name="Weber N.D."/>
            <person name="Virtaneva K."/>
            <person name="Barbian K."/>
            <person name="Babar A."/>
            <person name="Rosenke K."/>
        </authorList>
    </citation>
    <scope>NUCLEOTIDE SEQUENCE</scope>
    <source>
        <strain evidence="1">86</strain>
    </source>
</reference>
<accession>A0A212JTD3</accession>
<protein>
    <submittedName>
        <fullName evidence="1">Uncharacterized protein</fullName>
    </submittedName>
</protein>
<sequence>MWFGVRQNSKVEVDFDGPMTLPWGKDERGRFCRLLHMRGAPVDLAGRGGVVAFFHRGARPGWIFVGATEDIAGLILDARDDPEFLEFEGSGGVYVTWALVKPAFRAGVVAHLRTVLKPKILSSALDGRAAYEVAPIPVHPPA</sequence>
<dbReference type="AlphaFoldDB" id="A0A212JTD3"/>
<proteinExistence type="predicted"/>
<dbReference type="EMBL" id="FLUO01000001">
    <property type="protein sequence ID" value="SBW02710.1"/>
    <property type="molecule type" value="Genomic_DNA"/>
</dbReference>
<gene>
    <name evidence="1" type="ORF">KL86APRO_11631</name>
</gene>
<evidence type="ECO:0000313" key="1">
    <source>
        <dbReference type="EMBL" id="SBW02710.1"/>
    </source>
</evidence>
<organism evidence="1">
    <name type="scientific">uncultured Alphaproteobacteria bacterium</name>
    <dbReference type="NCBI Taxonomy" id="91750"/>
    <lineage>
        <taxon>Bacteria</taxon>
        <taxon>Pseudomonadati</taxon>
        <taxon>Pseudomonadota</taxon>
        <taxon>Alphaproteobacteria</taxon>
        <taxon>environmental samples</taxon>
    </lineage>
</organism>